<comment type="function">
    <text evidence="4 5 6">Catalyzes the transfer of endogenously produced octanoic acid from octanoyl-acyl-carrier-protein onto the lipoyl domains of lipoate-dependent enzymes. Lipoyl-ACP can also act as a substrate although octanoyl-ACP is likely to be the physiological substrate.</text>
</comment>
<dbReference type="NCBIfam" id="NF010925">
    <property type="entry name" value="PRK14345.1"/>
    <property type="match status" value="1"/>
</dbReference>
<dbReference type="InterPro" id="IPR020605">
    <property type="entry name" value="Octanoyltransferase_CS"/>
</dbReference>
<dbReference type="InterPro" id="IPR004143">
    <property type="entry name" value="BPL_LPL_catalytic"/>
</dbReference>
<dbReference type="AlphaFoldDB" id="A0A9Q5Z6K1"/>
<evidence type="ECO:0000256" key="9">
    <source>
        <dbReference type="PIRSR" id="PIRSR016262-3"/>
    </source>
</evidence>
<comment type="catalytic activity">
    <reaction evidence="5 6">
        <text>octanoyl-[ACP] + L-lysyl-[protein] = N(6)-octanoyl-L-lysyl-[protein] + holo-[ACP] + H(+)</text>
        <dbReference type="Rhea" id="RHEA:17665"/>
        <dbReference type="Rhea" id="RHEA-COMP:9636"/>
        <dbReference type="Rhea" id="RHEA-COMP:9685"/>
        <dbReference type="Rhea" id="RHEA-COMP:9752"/>
        <dbReference type="Rhea" id="RHEA-COMP:9928"/>
        <dbReference type="ChEBI" id="CHEBI:15378"/>
        <dbReference type="ChEBI" id="CHEBI:29969"/>
        <dbReference type="ChEBI" id="CHEBI:64479"/>
        <dbReference type="ChEBI" id="CHEBI:78463"/>
        <dbReference type="ChEBI" id="CHEBI:78809"/>
        <dbReference type="EC" id="2.3.1.181"/>
    </reaction>
</comment>
<dbReference type="GO" id="GO:0005737">
    <property type="term" value="C:cytoplasm"/>
    <property type="evidence" value="ECO:0007669"/>
    <property type="project" value="UniProtKB-SubCell"/>
</dbReference>
<evidence type="ECO:0000259" key="10">
    <source>
        <dbReference type="PROSITE" id="PS51733"/>
    </source>
</evidence>
<evidence type="ECO:0000256" key="6">
    <source>
        <dbReference type="PIRNR" id="PIRNR016262"/>
    </source>
</evidence>
<dbReference type="Gene3D" id="3.30.930.10">
    <property type="entry name" value="Bira Bifunctional Protein, Domain 2"/>
    <property type="match status" value="1"/>
</dbReference>
<proteinExistence type="inferred from homology"/>
<feature type="binding site" evidence="5 8">
    <location>
        <begin position="149"/>
        <end position="151"/>
    </location>
    <ligand>
        <name>substrate</name>
    </ligand>
</feature>
<comment type="pathway">
    <text evidence="1 5 6">Protein modification; protein lipoylation via endogenous pathway; protein N(6)-(lipoyl)lysine from octanoyl-[acyl-carrier-protein]: step 1/2.</text>
</comment>
<evidence type="ECO:0000256" key="7">
    <source>
        <dbReference type="PIRSR" id="PIRSR016262-1"/>
    </source>
</evidence>
<keyword evidence="5" id="KW-0963">Cytoplasm</keyword>
<keyword evidence="3 5" id="KW-0012">Acyltransferase</keyword>
<comment type="miscellaneous">
    <text evidence="5">In the reaction, the free carboxyl group of octanoic acid is attached via an amide linkage to the epsilon-amino group of a specific lysine residue of lipoyl domains of lipoate-dependent enzymes.</text>
</comment>
<dbReference type="CDD" id="cd16444">
    <property type="entry name" value="LipB"/>
    <property type="match status" value="1"/>
</dbReference>
<feature type="site" description="Lowers pKa of active site Cys" evidence="5 9">
    <location>
        <position position="146"/>
    </location>
</feature>
<evidence type="ECO:0000313" key="11">
    <source>
        <dbReference type="EMBL" id="PHJ96054.1"/>
    </source>
</evidence>
<dbReference type="InterPro" id="IPR000544">
    <property type="entry name" value="Octanoyltransferase"/>
</dbReference>
<dbReference type="GO" id="GO:0033819">
    <property type="term" value="F:lipoyl(octanoyl) transferase activity"/>
    <property type="evidence" value="ECO:0007669"/>
    <property type="project" value="UniProtKB-EC"/>
</dbReference>
<dbReference type="EC" id="2.3.1.181" evidence="5 6"/>
<comment type="subcellular location">
    <subcellularLocation>
        <location evidence="5">Cytoplasm</location>
    </subcellularLocation>
</comment>
<comment type="similarity">
    <text evidence="5 6">Belongs to the LipB family.</text>
</comment>
<evidence type="ECO:0000256" key="5">
    <source>
        <dbReference type="HAMAP-Rule" id="MF_00013"/>
    </source>
</evidence>
<dbReference type="SUPFAM" id="SSF55681">
    <property type="entry name" value="Class II aaRS and biotin synthetases"/>
    <property type="match status" value="1"/>
</dbReference>
<comment type="caution">
    <text evidence="11">The sequence shown here is derived from an EMBL/GenBank/DDBJ whole genome shotgun (WGS) entry which is preliminary data.</text>
</comment>
<dbReference type="PROSITE" id="PS51733">
    <property type="entry name" value="BPL_LPL_CATALYTIC"/>
    <property type="match status" value="1"/>
</dbReference>
<sequence length="235" mass="26952">MIHSNKPHKNRCLLYNQGLISYLDAHAWQRSLLNQRIHDPNLDDVLILLEHPPVYTLGQGANSDFLKFDIDKSSYDVHRVERGGEVTYHCPGQLVGYPILNLQRYQKDLHWYLRQLEEVLIRLLAVYKLQGERIPGFTGVWLQGRKVAAIGIKVSRWITMHGFALNVCPDMTGFERIVPCGISDKPVGSLAEWIANVTCEEVRFYLAQSFAEVFGVEVVESQPEKTFQVRTQESE</sequence>
<evidence type="ECO:0000256" key="1">
    <source>
        <dbReference type="ARBA" id="ARBA00004821"/>
    </source>
</evidence>
<dbReference type="PANTHER" id="PTHR10993">
    <property type="entry name" value="OCTANOYLTRANSFERASE"/>
    <property type="match status" value="1"/>
</dbReference>
<evidence type="ECO:0000256" key="4">
    <source>
        <dbReference type="ARBA" id="ARBA00024732"/>
    </source>
</evidence>
<dbReference type="NCBIfam" id="TIGR00214">
    <property type="entry name" value="lipB"/>
    <property type="match status" value="1"/>
</dbReference>
<dbReference type="PIRSF" id="PIRSF016262">
    <property type="entry name" value="LPLase"/>
    <property type="match status" value="1"/>
</dbReference>
<dbReference type="InterPro" id="IPR045864">
    <property type="entry name" value="aa-tRNA-synth_II/BPL/LPL"/>
</dbReference>
<dbReference type="HAMAP" id="MF_00013">
    <property type="entry name" value="LipB"/>
    <property type="match status" value="1"/>
</dbReference>
<feature type="binding site" evidence="5 8">
    <location>
        <begin position="162"/>
        <end position="164"/>
    </location>
    <ligand>
        <name>substrate</name>
    </ligand>
</feature>
<dbReference type="PANTHER" id="PTHR10993:SF7">
    <property type="entry name" value="LIPOYLTRANSFERASE 2, MITOCHONDRIAL-RELATED"/>
    <property type="match status" value="1"/>
</dbReference>
<feature type="active site" description="Acyl-thioester intermediate" evidence="5 7">
    <location>
        <position position="180"/>
    </location>
</feature>
<dbReference type="Pfam" id="PF21948">
    <property type="entry name" value="LplA-B_cat"/>
    <property type="match status" value="1"/>
</dbReference>
<dbReference type="FunFam" id="3.30.930.10:FF:000035">
    <property type="entry name" value="Putative lipoyltransferase 2, mitochondrial"/>
    <property type="match status" value="1"/>
</dbReference>
<gene>
    <name evidence="5" type="primary">lipB</name>
    <name evidence="11" type="ORF">VF08_30895</name>
</gene>
<dbReference type="GeneID" id="57096086"/>
<dbReference type="RefSeq" id="WP_099069080.1">
    <property type="nucleotide sequence ID" value="NZ_LAHD01000133.1"/>
</dbReference>
<reference evidence="11 12" key="1">
    <citation type="submission" date="2015-02" db="EMBL/GenBank/DDBJ databases">
        <title>Nostoc linckia genome annotation.</title>
        <authorList>
            <person name="Zhou Z."/>
        </authorList>
    </citation>
    <scope>NUCLEOTIDE SEQUENCE [LARGE SCALE GENOMIC DNA]</scope>
    <source>
        <strain evidence="12">z8</strain>
    </source>
</reference>
<accession>A0A9Q5Z6K1</accession>
<keyword evidence="2 5" id="KW-0808">Transferase</keyword>
<dbReference type="EMBL" id="LAHD01000133">
    <property type="protein sequence ID" value="PHJ96054.1"/>
    <property type="molecule type" value="Genomic_DNA"/>
</dbReference>
<evidence type="ECO:0000313" key="12">
    <source>
        <dbReference type="Proteomes" id="UP000222310"/>
    </source>
</evidence>
<evidence type="ECO:0000256" key="2">
    <source>
        <dbReference type="ARBA" id="ARBA00022679"/>
    </source>
</evidence>
<feature type="binding site" evidence="5 8">
    <location>
        <begin position="82"/>
        <end position="89"/>
    </location>
    <ligand>
        <name>substrate</name>
    </ligand>
</feature>
<feature type="domain" description="BPL/LPL catalytic" evidence="10">
    <location>
        <begin position="40"/>
        <end position="218"/>
    </location>
</feature>
<dbReference type="PROSITE" id="PS01313">
    <property type="entry name" value="LIPB"/>
    <property type="match status" value="1"/>
</dbReference>
<evidence type="ECO:0000256" key="3">
    <source>
        <dbReference type="ARBA" id="ARBA00023315"/>
    </source>
</evidence>
<protein>
    <recommendedName>
        <fullName evidence="5 6">Octanoyltransferase</fullName>
        <ecNumber evidence="5 6">2.3.1.181</ecNumber>
    </recommendedName>
    <alternativeName>
        <fullName evidence="5">Lipoate-protein ligase B</fullName>
    </alternativeName>
    <alternativeName>
        <fullName evidence="5">Lipoyl/octanoyl transferase</fullName>
    </alternativeName>
    <alternativeName>
        <fullName evidence="5">Octanoyl-[acyl-carrier-protein]-protein N-octanoyltransferase</fullName>
    </alternativeName>
</protein>
<dbReference type="Proteomes" id="UP000222310">
    <property type="component" value="Unassembled WGS sequence"/>
</dbReference>
<name>A0A9Q5Z6K1_NOSLI</name>
<evidence type="ECO:0000256" key="8">
    <source>
        <dbReference type="PIRSR" id="PIRSR016262-2"/>
    </source>
</evidence>
<dbReference type="GO" id="GO:0009249">
    <property type="term" value="P:protein lipoylation"/>
    <property type="evidence" value="ECO:0007669"/>
    <property type="project" value="InterPro"/>
</dbReference>
<organism evidence="11 12">
    <name type="scientific">Nostoc linckia z8</name>
    <dbReference type="NCBI Taxonomy" id="1628746"/>
    <lineage>
        <taxon>Bacteria</taxon>
        <taxon>Bacillati</taxon>
        <taxon>Cyanobacteriota</taxon>
        <taxon>Cyanophyceae</taxon>
        <taxon>Nostocales</taxon>
        <taxon>Nostocaceae</taxon>
        <taxon>Nostoc</taxon>
    </lineage>
</organism>